<evidence type="ECO:0000313" key="3">
    <source>
        <dbReference type="Proteomes" id="UP000054024"/>
    </source>
</evidence>
<gene>
    <name evidence="2" type="ORF">AQI70_21390</name>
</gene>
<dbReference type="AlphaFoldDB" id="A0A117P595"/>
<dbReference type="RefSeq" id="WP_062152498.1">
    <property type="nucleotide sequence ID" value="NZ_KQ947989.1"/>
</dbReference>
<dbReference type="InterPro" id="IPR026337">
    <property type="entry name" value="AKG_HExxH"/>
</dbReference>
<protein>
    <recommendedName>
        <fullName evidence="4">HEXXH motif domain-containing protein</fullName>
    </recommendedName>
</protein>
<dbReference type="EMBL" id="LMWJ01000015">
    <property type="protein sequence ID" value="KUM73328.1"/>
    <property type="molecule type" value="Genomic_DNA"/>
</dbReference>
<organism evidence="2 3">
    <name type="scientific">Streptomyces curacoi</name>
    <dbReference type="NCBI Taxonomy" id="146536"/>
    <lineage>
        <taxon>Bacteria</taxon>
        <taxon>Bacillati</taxon>
        <taxon>Actinomycetota</taxon>
        <taxon>Actinomycetes</taxon>
        <taxon>Kitasatosporales</taxon>
        <taxon>Streptomycetaceae</taxon>
        <taxon>Streptomyces</taxon>
    </lineage>
</organism>
<feature type="region of interest" description="Disordered" evidence="1">
    <location>
        <begin position="457"/>
        <end position="482"/>
    </location>
</feature>
<dbReference type="NCBIfam" id="TIGR04267">
    <property type="entry name" value="mod_HExxH"/>
    <property type="match status" value="1"/>
</dbReference>
<dbReference type="OrthoDB" id="796761at2"/>
<comment type="caution">
    <text evidence="2">The sequence shown here is derived from an EMBL/GenBank/DDBJ whole genome shotgun (WGS) entry which is preliminary data.</text>
</comment>
<sequence length="634" mass="67805">MATGQVDDADLTLLRSSQRSRLLLALSAILAWLNRSEETWRQAPALPTRPATAWELLAGAQRCDPLAVEAVLGDPSVGSWAFPLLRRLRHGAAAVGSQTPVWAEASLFAALAAAAAVRAGVRTTVRVPAYRGRVWLPSLGVTDSVGRGSWAVVTLEHGPSGTVVFGDQGSVRLPEDLTRPADGWHPLPRPGGDGGPYGTGAVALDHLSPFRDFRSLSDPVALAPRTLERWHSLLAESEALLRREQPAAHRLVTGMVRTIVPVDGPSELRAVSATVPDAPGAVTMSLPVDASAMAATFIHEARHHLLSSLAELIPLFLPVHEGPEPTYFAPWRADPRPLRGLLFGAHAFTGVMSFWQARRAAEGERAEFEFVLHHRQLRAAFAGLRSAPGLTRAGGLVLEGLTEYFHEAPGTGTETGAATPRRLAELSYDAEHAAWRSAHLAVEPDEATSLARRLLAGEPPPARLPPARLRPTGSGTPRPSGREAARTWLARLWCTDREAFASVRRQLDEGHPHPLGIRGATPGDALLVCGDTDAALDWYRRRPSSPEMWTGIGLAHRTGASRLLVERPELVLALHTALQRLGAEPADPEDLAGWLASRPASQDSDAERVDVAVGPDTVGGVPGGLVINAQHPAE</sequence>
<evidence type="ECO:0000313" key="2">
    <source>
        <dbReference type="EMBL" id="KUM73328.1"/>
    </source>
</evidence>
<keyword evidence="3" id="KW-1185">Reference proteome</keyword>
<proteinExistence type="predicted"/>
<evidence type="ECO:0008006" key="4">
    <source>
        <dbReference type="Google" id="ProtNLM"/>
    </source>
</evidence>
<reference evidence="2 3" key="1">
    <citation type="submission" date="2015-10" db="EMBL/GenBank/DDBJ databases">
        <title>Draft genome sequence of Streptomyces curacoi DSM 40107, type strain for the species Streptomyces curacoi.</title>
        <authorList>
            <person name="Ruckert C."/>
            <person name="Winkler A."/>
            <person name="Kalinowski J."/>
            <person name="Kampfer P."/>
            <person name="Glaeser S."/>
        </authorList>
    </citation>
    <scope>NUCLEOTIDE SEQUENCE [LARGE SCALE GENOMIC DNA]</scope>
    <source>
        <strain evidence="2 3">DSM 40107</strain>
    </source>
</reference>
<dbReference type="STRING" id="146536.AQI70_21390"/>
<evidence type="ECO:0000256" key="1">
    <source>
        <dbReference type="SAM" id="MobiDB-lite"/>
    </source>
</evidence>
<accession>A0A117P595</accession>
<name>A0A117P595_9ACTN</name>
<dbReference type="Proteomes" id="UP000054024">
    <property type="component" value="Unassembled WGS sequence"/>
</dbReference>